<dbReference type="GO" id="GO:0020037">
    <property type="term" value="F:heme binding"/>
    <property type="evidence" value="ECO:0007669"/>
    <property type="project" value="InterPro"/>
</dbReference>
<dbReference type="NCBIfam" id="TIGR02603">
    <property type="entry name" value="CxxCH_TIGR02603"/>
    <property type="match status" value="1"/>
</dbReference>
<name>A0A517Y4G6_9BACT</name>
<organism evidence="7 8">
    <name type="scientific">Anatilimnocola aggregata</name>
    <dbReference type="NCBI Taxonomy" id="2528021"/>
    <lineage>
        <taxon>Bacteria</taxon>
        <taxon>Pseudomonadati</taxon>
        <taxon>Planctomycetota</taxon>
        <taxon>Planctomycetia</taxon>
        <taxon>Pirellulales</taxon>
        <taxon>Pirellulaceae</taxon>
        <taxon>Anatilimnocola</taxon>
    </lineage>
</organism>
<evidence type="ECO:0000256" key="2">
    <source>
        <dbReference type="ARBA" id="ARBA00022723"/>
    </source>
</evidence>
<dbReference type="Gene3D" id="2.60.120.260">
    <property type="entry name" value="Galactose-binding domain-like"/>
    <property type="match status" value="1"/>
</dbReference>
<sequence length="1071" mass="116698" precursor="true">MKRPILSSLTFAAATLFIISCAPAHGADTTDGKHFTQKPELAAAVGQPAVEPAPAATSAVPKNWVSEGPAPTWIWGADPKKNYVARKTFMGGTKGARLKTSCDNVVAIRINGQLVLQSSEWQTASEADVQKFIKPGENVLEAEITNEGGSAAFVLKMMLTAADGKTSYLVSDDSWEVANLRNPKDWAKPKVVAKYGDAPWGQVLTGGAVASNTPRDTFNLLPGFQVERLFTVPKDKLGSWVCLAVDGKGRLLASDQGGIGLCRITPPKIGSTEETKVELLDIKIDGKQVSGAQGLLWAFDSLYICCNGGPGSGLYRARDTNGDDQFDECVKLKDLRGGGEHGPHALRLSPDGKSIYVDCGNHTQPPFDRKLNAPVQTMGGVRAEQLHAELPAGMTSRIAPNWDEDLLLPRQWDGNGHATGILAPGGWIAKTDPDGKTWEMISIGYRNQYDFALNGDGEIFVYDADMEWDMGSPWYRPTRVVHATSGSEFGWRSGTGKWPPYYVDSLPQLVDIGPGSPVGVEFGYGTKFPAKYQKALFICDWTFATMYAIHMEPSGASYKAVKEEFVSRTPLPLTDVVVGADGALYFSIGGRGAQSELFRVTYVGKESTAPAERKDAKDADLRALRREIETYHVADHAAPAKAAAFLVPHLAHSDRHIRYAARVALERLPVATWQDQVLGSTDIETVITGVVGLARQADAPLQSKLLAALEKLNYSSLTENQQLELLRAYQLVFLRLGLPADADKIKLGSKFDSLFPTASNSHNQELAILMVGLSSPQAASKIVPMLTKERVATQTVAEQLLARNRGYGGNIATMLANQPDLQQYQFAFTLRNLKSGWTIDQRKTYFGWFEKARTWSGGNSYQKFLTNINNDAFANSTDIERLAIESAGIRKPYVAPELPKPKGPGREYTVADVVNLATDKLKGRDFKNGQKMFAAARCIVCHRYSGDGGATGPDLTQLAGRFNLKDLTDSIVEPSKVISDQYKATVVLTDDGKIRTGRVVNDTAEELTMVIDPENAAKIEVIKKSGIEESKPSAVSLMPKDLLKQLNENEVLDLMAYLLSRGNPRDAMFQK</sequence>
<evidence type="ECO:0000313" key="7">
    <source>
        <dbReference type="EMBL" id="QDU25134.1"/>
    </source>
</evidence>
<keyword evidence="3 4" id="KW-0408">Iron</keyword>
<feature type="domain" description="Cytochrome c" evidence="6">
    <location>
        <begin position="924"/>
        <end position="1062"/>
    </location>
</feature>
<evidence type="ECO:0000256" key="3">
    <source>
        <dbReference type="ARBA" id="ARBA00023004"/>
    </source>
</evidence>
<dbReference type="InterPro" id="IPR013427">
    <property type="entry name" value="Haem-bd_dom_put"/>
</dbReference>
<keyword evidence="5" id="KW-0732">Signal</keyword>
<dbReference type="InterPro" id="IPR036909">
    <property type="entry name" value="Cyt_c-like_dom_sf"/>
</dbReference>
<feature type="signal peptide" evidence="5">
    <location>
        <begin position="1"/>
        <end position="26"/>
    </location>
</feature>
<evidence type="ECO:0000256" key="4">
    <source>
        <dbReference type="PROSITE-ProRule" id="PRU00433"/>
    </source>
</evidence>
<dbReference type="Proteomes" id="UP000315017">
    <property type="component" value="Chromosome"/>
</dbReference>
<feature type="chain" id="PRO_5021955818" evidence="5">
    <location>
        <begin position="27"/>
        <end position="1071"/>
    </location>
</feature>
<dbReference type="PANTHER" id="PTHR33546">
    <property type="entry name" value="LARGE, MULTIFUNCTIONAL SECRETED PROTEIN-RELATED"/>
    <property type="match status" value="1"/>
</dbReference>
<dbReference type="PROSITE" id="PS51007">
    <property type="entry name" value="CYTC"/>
    <property type="match status" value="1"/>
</dbReference>
<dbReference type="Gene3D" id="2.120.10.30">
    <property type="entry name" value="TolB, C-terminal domain"/>
    <property type="match status" value="1"/>
</dbReference>
<dbReference type="EMBL" id="CP036274">
    <property type="protein sequence ID" value="QDU25134.1"/>
    <property type="molecule type" value="Genomic_DNA"/>
</dbReference>
<keyword evidence="2 4" id="KW-0479">Metal-binding</keyword>
<dbReference type="InterPro" id="IPR009056">
    <property type="entry name" value="Cyt_c-like_dom"/>
</dbReference>
<dbReference type="InterPro" id="IPR011041">
    <property type="entry name" value="Quinoprot_gluc/sorb_DH_b-prop"/>
</dbReference>
<dbReference type="KEGG" id="aagg:ETAA8_01950"/>
<protein>
    <submittedName>
        <fullName evidence="7">Cytochrome c</fullName>
    </submittedName>
</protein>
<evidence type="ECO:0000259" key="6">
    <source>
        <dbReference type="PROSITE" id="PS51007"/>
    </source>
</evidence>
<reference evidence="7 8" key="1">
    <citation type="submission" date="2019-02" db="EMBL/GenBank/DDBJ databases">
        <title>Deep-cultivation of Planctomycetes and their phenomic and genomic characterization uncovers novel biology.</title>
        <authorList>
            <person name="Wiegand S."/>
            <person name="Jogler M."/>
            <person name="Boedeker C."/>
            <person name="Pinto D."/>
            <person name="Vollmers J."/>
            <person name="Rivas-Marin E."/>
            <person name="Kohn T."/>
            <person name="Peeters S.H."/>
            <person name="Heuer A."/>
            <person name="Rast P."/>
            <person name="Oberbeckmann S."/>
            <person name="Bunk B."/>
            <person name="Jeske O."/>
            <person name="Meyerdierks A."/>
            <person name="Storesund J.E."/>
            <person name="Kallscheuer N."/>
            <person name="Luecker S."/>
            <person name="Lage O.M."/>
            <person name="Pohl T."/>
            <person name="Merkel B.J."/>
            <person name="Hornburger P."/>
            <person name="Mueller R.-W."/>
            <person name="Bruemmer F."/>
            <person name="Labrenz M."/>
            <person name="Spormann A.M."/>
            <person name="Op den Camp H."/>
            <person name="Overmann J."/>
            <person name="Amann R."/>
            <person name="Jetten M.S.M."/>
            <person name="Mascher T."/>
            <person name="Medema M.H."/>
            <person name="Devos D.P."/>
            <person name="Kaster A.-K."/>
            <person name="Ovreas L."/>
            <person name="Rohde M."/>
            <person name="Galperin M.Y."/>
            <person name="Jogler C."/>
        </authorList>
    </citation>
    <scope>NUCLEOTIDE SEQUENCE [LARGE SCALE GENOMIC DNA]</scope>
    <source>
        <strain evidence="7 8">ETA_A8</strain>
    </source>
</reference>
<dbReference type="Pfam" id="PF00034">
    <property type="entry name" value="Cytochrom_C"/>
    <property type="match status" value="1"/>
</dbReference>
<dbReference type="RefSeq" id="WP_145083543.1">
    <property type="nucleotide sequence ID" value="NZ_CP036274.1"/>
</dbReference>
<dbReference type="Gene3D" id="1.10.760.10">
    <property type="entry name" value="Cytochrome c-like domain"/>
    <property type="match status" value="1"/>
</dbReference>
<keyword evidence="1 4" id="KW-0349">Heme</keyword>
<dbReference type="SUPFAM" id="SSF50952">
    <property type="entry name" value="Soluble quinoprotein glucose dehydrogenase"/>
    <property type="match status" value="1"/>
</dbReference>
<dbReference type="InterPro" id="IPR011042">
    <property type="entry name" value="6-blade_b-propeller_TolB-like"/>
</dbReference>
<dbReference type="AlphaFoldDB" id="A0A517Y4G6"/>
<dbReference type="OrthoDB" id="223239at2"/>
<evidence type="ECO:0000256" key="5">
    <source>
        <dbReference type="SAM" id="SignalP"/>
    </source>
</evidence>
<gene>
    <name evidence="7" type="ORF">ETAA8_01950</name>
</gene>
<proteinExistence type="predicted"/>
<keyword evidence="8" id="KW-1185">Reference proteome</keyword>
<evidence type="ECO:0000313" key="8">
    <source>
        <dbReference type="Proteomes" id="UP000315017"/>
    </source>
</evidence>
<dbReference type="PANTHER" id="PTHR33546:SF1">
    <property type="entry name" value="LARGE, MULTIFUNCTIONAL SECRETED PROTEIN"/>
    <property type="match status" value="1"/>
</dbReference>
<evidence type="ECO:0000256" key="1">
    <source>
        <dbReference type="ARBA" id="ARBA00022617"/>
    </source>
</evidence>
<dbReference type="PROSITE" id="PS51257">
    <property type="entry name" value="PROKAR_LIPOPROTEIN"/>
    <property type="match status" value="1"/>
</dbReference>
<accession>A0A517Y4G6</accession>
<dbReference type="GO" id="GO:0009055">
    <property type="term" value="F:electron transfer activity"/>
    <property type="evidence" value="ECO:0007669"/>
    <property type="project" value="InterPro"/>
</dbReference>
<dbReference type="SUPFAM" id="SSF46626">
    <property type="entry name" value="Cytochrome c"/>
    <property type="match status" value="1"/>
</dbReference>
<dbReference type="SUPFAM" id="SSF49785">
    <property type="entry name" value="Galactose-binding domain-like"/>
    <property type="match status" value="1"/>
</dbReference>
<dbReference type="InterPro" id="IPR008979">
    <property type="entry name" value="Galactose-bd-like_sf"/>
</dbReference>
<dbReference type="GO" id="GO:0046872">
    <property type="term" value="F:metal ion binding"/>
    <property type="evidence" value="ECO:0007669"/>
    <property type="project" value="UniProtKB-KW"/>
</dbReference>